<keyword evidence="1" id="KW-0175">Coiled coil</keyword>
<protein>
    <recommendedName>
        <fullName evidence="5">ATP-binding protein</fullName>
    </recommendedName>
</protein>
<dbReference type="Pfam" id="PF13589">
    <property type="entry name" value="HATPase_c_3"/>
    <property type="match status" value="1"/>
</dbReference>
<accession>A0A1F6DD14</accession>
<reference evidence="3 4" key="1">
    <citation type="journal article" date="2016" name="Nat. Commun.">
        <title>Thousands of microbial genomes shed light on interconnected biogeochemical processes in an aquifer system.</title>
        <authorList>
            <person name="Anantharaman K."/>
            <person name="Brown C.T."/>
            <person name="Hug L.A."/>
            <person name="Sharon I."/>
            <person name="Castelle C.J."/>
            <person name="Probst A.J."/>
            <person name="Thomas B.C."/>
            <person name="Singh A."/>
            <person name="Wilkins M.J."/>
            <person name="Karaoz U."/>
            <person name="Brodie E.L."/>
            <person name="Williams K.H."/>
            <person name="Hubbard S.S."/>
            <person name="Banfield J.F."/>
        </authorList>
    </citation>
    <scope>NUCLEOTIDE SEQUENCE [LARGE SCALE GENOMIC DNA]</scope>
</reference>
<name>A0A1F6DD14_9BACT</name>
<evidence type="ECO:0000313" key="4">
    <source>
        <dbReference type="Proteomes" id="UP000176377"/>
    </source>
</evidence>
<feature type="coiled-coil region" evidence="1">
    <location>
        <begin position="288"/>
        <end position="315"/>
    </location>
</feature>
<dbReference type="Gene3D" id="3.30.565.10">
    <property type="entry name" value="Histidine kinase-like ATPase, C-terminal domain"/>
    <property type="match status" value="1"/>
</dbReference>
<dbReference type="Proteomes" id="UP000176377">
    <property type="component" value="Unassembled WGS sequence"/>
</dbReference>
<evidence type="ECO:0000256" key="1">
    <source>
        <dbReference type="SAM" id="Coils"/>
    </source>
</evidence>
<dbReference type="SUPFAM" id="SSF55874">
    <property type="entry name" value="ATPase domain of HSP90 chaperone/DNA topoisomerase II/histidine kinase"/>
    <property type="match status" value="1"/>
</dbReference>
<dbReference type="InterPro" id="IPR036890">
    <property type="entry name" value="HATPase_C_sf"/>
</dbReference>
<dbReference type="AlphaFoldDB" id="A0A1F6DD14"/>
<feature type="region of interest" description="Disordered" evidence="2">
    <location>
        <begin position="334"/>
        <end position="363"/>
    </location>
</feature>
<comment type="caution">
    <text evidence="3">The sequence shown here is derived from an EMBL/GenBank/DDBJ whole genome shotgun (WGS) entry which is preliminary data.</text>
</comment>
<evidence type="ECO:0000256" key="2">
    <source>
        <dbReference type="SAM" id="MobiDB-lite"/>
    </source>
</evidence>
<evidence type="ECO:0008006" key="5">
    <source>
        <dbReference type="Google" id="ProtNLM"/>
    </source>
</evidence>
<evidence type="ECO:0000313" key="3">
    <source>
        <dbReference type="EMBL" id="OGG59328.1"/>
    </source>
</evidence>
<gene>
    <name evidence="3" type="ORF">A2765_06490</name>
</gene>
<dbReference type="EMBL" id="MFLA01000020">
    <property type="protein sequence ID" value="OGG59328.1"/>
    <property type="molecule type" value="Genomic_DNA"/>
</dbReference>
<sequence length="499" mass="56262">MQASTETIRITFEKSHLVTIGEKLYGESLELLRELIANAYDADATEVHVDLKPERLAVRDNGSGMDEEGLREFFRIGSQGKLRDPVSPRFRRRRVGQFGIGKFATLAACRRFRVFTQRNGFAAEAVFDKDAFAENDTWDIPLTRKDWNAHRGNGATVTLEELTKSFSLPEIERAIRERFPLDSPSFALFLNGVRIQPRTIPGRKFEVFAGTQYGEIRGELVLPNTAMKDVESSGIECTVRGIVICRTLFALDAPILQKMRGRIEADFLPITSDRSRFIMDTPEYALFAEIMQRELKKILRQLKDLEERKERAKADETLKDTLLRMRRAIRKNPDIAPPLLSSTGEIGEGGKQTEKMSPQAAPHEGDSIDAMQVTMQNMTNALRFPPGNDEGVKEPPPQKIRVKNLEGKDSIARKIVIGGIGITCALEHWGRESPAAFTDGGIVQINMDHPLYRKQQEKGKDMLGFYLSVLLARQVALLLAEGDTRKAFTLQERLLTDSW</sequence>
<organism evidence="3 4">
    <name type="scientific">Candidatus Kaiserbacteria bacterium RIFCSPHIGHO2_01_FULL_56_24</name>
    <dbReference type="NCBI Taxonomy" id="1798487"/>
    <lineage>
        <taxon>Bacteria</taxon>
        <taxon>Candidatus Kaiseribacteriota</taxon>
    </lineage>
</organism>
<proteinExistence type="predicted"/>